<keyword evidence="1" id="KW-0812">Transmembrane</keyword>
<evidence type="ECO:0000256" key="1">
    <source>
        <dbReference type="SAM" id="Phobius"/>
    </source>
</evidence>
<sequence>MSSVFATGRFDRSPATAGLVVGDLAIIVGLLWMGSLRHNNNPVENPPLFVDTLAPFFIGWVVASLLLGAYSRRARRSFSDAALLVGGAWVVASLIGAGLRATSLFHGGSPLSFVLVVTGLGLVSLVLWRGLVTTVTS</sequence>
<evidence type="ECO:0008006" key="4">
    <source>
        <dbReference type="Google" id="ProtNLM"/>
    </source>
</evidence>
<evidence type="ECO:0000313" key="2">
    <source>
        <dbReference type="EMBL" id="GAA5040423.1"/>
    </source>
</evidence>
<name>A0AAV3UAS9_9EURY</name>
<keyword evidence="1" id="KW-0472">Membrane</keyword>
<dbReference type="InterPro" id="IPR021414">
    <property type="entry name" value="DUF3054"/>
</dbReference>
<keyword evidence="1" id="KW-1133">Transmembrane helix</keyword>
<comment type="caution">
    <text evidence="2">The sequence shown here is derived from an EMBL/GenBank/DDBJ whole genome shotgun (WGS) entry which is preliminary data.</text>
</comment>
<organism evidence="2 3">
    <name type="scientific">Haladaptatus pallidirubidus</name>
    <dbReference type="NCBI Taxonomy" id="1008152"/>
    <lineage>
        <taxon>Archaea</taxon>
        <taxon>Methanobacteriati</taxon>
        <taxon>Methanobacteriota</taxon>
        <taxon>Stenosarchaea group</taxon>
        <taxon>Halobacteria</taxon>
        <taxon>Halobacteriales</taxon>
        <taxon>Haladaptataceae</taxon>
        <taxon>Haladaptatus</taxon>
    </lineage>
</organism>
<reference evidence="2 3" key="1">
    <citation type="journal article" date="2019" name="Int. J. Syst. Evol. Microbiol.">
        <title>The Global Catalogue of Microorganisms (GCM) 10K type strain sequencing project: providing services to taxonomists for standard genome sequencing and annotation.</title>
        <authorList>
            <consortium name="The Broad Institute Genomics Platform"/>
            <consortium name="The Broad Institute Genome Sequencing Center for Infectious Disease"/>
            <person name="Wu L."/>
            <person name="Ma J."/>
        </authorList>
    </citation>
    <scope>NUCLEOTIDE SEQUENCE [LARGE SCALE GENOMIC DNA]</scope>
    <source>
        <strain evidence="2 3">JCM 17504</strain>
    </source>
</reference>
<feature type="transmembrane region" description="Helical" evidence="1">
    <location>
        <begin position="111"/>
        <end position="132"/>
    </location>
</feature>
<gene>
    <name evidence="2" type="ORF">GCM10025751_01010</name>
</gene>
<dbReference type="EMBL" id="BAABKX010000001">
    <property type="protein sequence ID" value="GAA5040423.1"/>
    <property type="molecule type" value="Genomic_DNA"/>
</dbReference>
<keyword evidence="3" id="KW-1185">Reference proteome</keyword>
<dbReference type="Pfam" id="PF11255">
    <property type="entry name" value="DUF3054"/>
    <property type="match status" value="1"/>
</dbReference>
<feature type="transmembrane region" description="Helical" evidence="1">
    <location>
        <begin position="82"/>
        <end position="99"/>
    </location>
</feature>
<evidence type="ECO:0000313" key="3">
    <source>
        <dbReference type="Proteomes" id="UP001501729"/>
    </source>
</evidence>
<feature type="transmembrane region" description="Helical" evidence="1">
    <location>
        <begin position="53"/>
        <end position="70"/>
    </location>
</feature>
<proteinExistence type="predicted"/>
<protein>
    <recommendedName>
        <fullName evidence="4">DUF3054 domain-containing protein</fullName>
    </recommendedName>
</protein>
<accession>A0AAV3UAS9</accession>
<dbReference type="Proteomes" id="UP001501729">
    <property type="component" value="Unassembled WGS sequence"/>
</dbReference>
<dbReference type="GeneID" id="68614797"/>
<dbReference type="RefSeq" id="WP_227774740.1">
    <property type="nucleotide sequence ID" value="NZ_BAABKX010000001.1"/>
</dbReference>
<feature type="transmembrane region" description="Helical" evidence="1">
    <location>
        <begin position="12"/>
        <end position="33"/>
    </location>
</feature>
<dbReference type="AlphaFoldDB" id="A0AAV3UAS9"/>